<dbReference type="GO" id="GO:0016853">
    <property type="term" value="F:isomerase activity"/>
    <property type="evidence" value="ECO:0007669"/>
    <property type="project" value="UniProtKB-KW"/>
</dbReference>
<dbReference type="InterPro" id="IPR012336">
    <property type="entry name" value="Thioredoxin-like_fold"/>
</dbReference>
<evidence type="ECO:0000256" key="7">
    <source>
        <dbReference type="RuleBase" id="RU364038"/>
    </source>
</evidence>
<evidence type="ECO:0000256" key="1">
    <source>
        <dbReference type="ARBA" id="ARBA00004418"/>
    </source>
</evidence>
<dbReference type="AlphaFoldDB" id="Q1N0D6"/>
<comment type="similarity">
    <text evidence="2 7">Belongs to the thioredoxin family. DsbC subfamily.</text>
</comment>
<dbReference type="Proteomes" id="UP000004263">
    <property type="component" value="Unassembled WGS sequence"/>
</dbReference>
<keyword evidence="3 7" id="KW-0732">Signal</keyword>
<gene>
    <name evidence="10" type="ORF">RED65_06257</name>
</gene>
<dbReference type="GO" id="GO:0042597">
    <property type="term" value="C:periplasmic space"/>
    <property type="evidence" value="ECO:0007669"/>
    <property type="project" value="UniProtKB-SubCell"/>
</dbReference>
<dbReference type="PANTHER" id="PTHR35272">
    <property type="entry name" value="THIOL:DISULFIDE INTERCHANGE PROTEIN DSBC-RELATED"/>
    <property type="match status" value="1"/>
</dbReference>
<proteinExistence type="inferred from homology"/>
<evidence type="ECO:0000259" key="8">
    <source>
        <dbReference type="Pfam" id="PF10411"/>
    </source>
</evidence>
<dbReference type="HOGENOM" id="CLU_083593_0_0_6"/>
<dbReference type="Pfam" id="PF13098">
    <property type="entry name" value="Thioredoxin_2"/>
    <property type="match status" value="1"/>
</dbReference>
<comment type="subcellular location">
    <subcellularLocation>
        <location evidence="1 7">Periplasm</location>
    </subcellularLocation>
</comment>
<evidence type="ECO:0000256" key="4">
    <source>
        <dbReference type="ARBA" id="ARBA00022764"/>
    </source>
</evidence>
<name>Q1N0D6_9GAMM</name>
<evidence type="ECO:0000313" key="10">
    <source>
        <dbReference type="EMBL" id="EAT11728.1"/>
    </source>
</evidence>
<keyword evidence="4 7" id="KW-0574">Periplasm</keyword>
<reference evidence="10 11" key="1">
    <citation type="submission" date="2006-03" db="EMBL/GenBank/DDBJ databases">
        <authorList>
            <person name="Pinhassi J."/>
            <person name="Pedros-Alio C."/>
            <person name="Ferriera S."/>
            <person name="Johnson J."/>
            <person name="Kravitz S."/>
            <person name="Halpern A."/>
            <person name="Remington K."/>
            <person name="Beeson K."/>
            <person name="Tran B."/>
            <person name="Rogers Y.-H."/>
            <person name="Friedman R."/>
            <person name="Venter J.C."/>
        </authorList>
    </citation>
    <scope>NUCLEOTIDE SEQUENCE [LARGE SCALE GENOMIC DNA]</scope>
    <source>
        <strain evidence="10 11">RED65</strain>
    </source>
</reference>
<sequence length="253" mass="27896">MFQSIKSMALIATSLLVAVQVQGEEKTVEQVISESISAAQPNLIVQKATQVGDQGLYEVELTSGDVLYATPDGEYFVYGSLFHANEDGLENLTAKRQDEKRQELLAGLDAKELVVFPSEDEEKAQITVFTDVDCGYCRKLHREVPKLNEMGVTVRYLAYPRAGVYANRSQTEFTGSYKKLKSVWCDDDRQAAMTKAKATGFIKENLDCKAPIEAHLALGQQFGVRGTPAIMLESGEMLPGYMPAEQLAEKLGL</sequence>
<keyword evidence="11" id="KW-1185">Reference proteome</keyword>
<dbReference type="PANTHER" id="PTHR35272:SF3">
    <property type="entry name" value="THIOL:DISULFIDE INTERCHANGE PROTEIN DSBC"/>
    <property type="match status" value="1"/>
</dbReference>
<dbReference type="RefSeq" id="WP_007016498.1">
    <property type="nucleotide sequence ID" value="NZ_AAQH01000014.1"/>
</dbReference>
<keyword evidence="5" id="KW-1015">Disulfide bond</keyword>
<dbReference type="EMBL" id="AAQH01000014">
    <property type="protein sequence ID" value="EAT11728.1"/>
    <property type="molecule type" value="Genomic_DNA"/>
</dbReference>
<evidence type="ECO:0000259" key="9">
    <source>
        <dbReference type="Pfam" id="PF13098"/>
    </source>
</evidence>
<dbReference type="InterPro" id="IPR051470">
    <property type="entry name" value="Thiol:disulfide_interchange"/>
</dbReference>
<comment type="function">
    <text evidence="7">Required for disulfide bond formation in some periplasmic proteins. Acts by transferring its disulfide bond to other proteins and is reduced in the process.</text>
</comment>
<protein>
    <recommendedName>
        <fullName evidence="7">Thiol:disulfide interchange protein</fullName>
    </recommendedName>
</protein>
<evidence type="ECO:0000256" key="2">
    <source>
        <dbReference type="ARBA" id="ARBA00009813"/>
    </source>
</evidence>
<dbReference type="InterPro" id="IPR033954">
    <property type="entry name" value="DiS-bond_Isoase_DsbC/G"/>
</dbReference>
<dbReference type="SUPFAM" id="SSF54423">
    <property type="entry name" value="DsbC/DsbG N-terminal domain-like"/>
    <property type="match status" value="1"/>
</dbReference>
<dbReference type="Gene3D" id="3.40.30.10">
    <property type="entry name" value="Glutaredoxin"/>
    <property type="match status" value="1"/>
</dbReference>
<dbReference type="Pfam" id="PF10411">
    <property type="entry name" value="DsbC_N"/>
    <property type="match status" value="1"/>
</dbReference>
<evidence type="ECO:0000256" key="6">
    <source>
        <dbReference type="ARBA" id="ARBA00023284"/>
    </source>
</evidence>
<evidence type="ECO:0000256" key="5">
    <source>
        <dbReference type="ARBA" id="ARBA00023157"/>
    </source>
</evidence>
<accession>Q1N0D6</accession>
<evidence type="ECO:0000313" key="11">
    <source>
        <dbReference type="Proteomes" id="UP000004263"/>
    </source>
</evidence>
<comment type="caution">
    <text evidence="10">The sequence shown here is derived from an EMBL/GenBank/DDBJ whole genome shotgun (WGS) entry which is preliminary data.</text>
</comment>
<dbReference type="CDD" id="cd03020">
    <property type="entry name" value="DsbA_DsbC_DsbG"/>
    <property type="match status" value="1"/>
</dbReference>
<dbReference type="SUPFAM" id="SSF52833">
    <property type="entry name" value="Thioredoxin-like"/>
    <property type="match status" value="1"/>
</dbReference>
<dbReference type="Gene3D" id="3.10.450.70">
    <property type="entry name" value="Disulphide bond isomerase, DsbC/G, N-terminal"/>
    <property type="match status" value="1"/>
</dbReference>
<dbReference type="InterPro" id="IPR036249">
    <property type="entry name" value="Thioredoxin-like_sf"/>
</dbReference>
<evidence type="ECO:0000256" key="3">
    <source>
        <dbReference type="ARBA" id="ARBA00022729"/>
    </source>
</evidence>
<dbReference type="InterPro" id="IPR018950">
    <property type="entry name" value="DiS-bond_isomerase_DsbC/G_N"/>
</dbReference>
<dbReference type="STRING" id="207949.RED65_06257"/>
<keyword evidence="10" id="KW-0413">Isomerase</keyword>
<feature type="domain" description="Disulphide bond isomerase DsbC/G N-terminal" evidence="8">
    <location>
        <begin position="29"/>
        <end position="94"/>
    </location>
</feature>
<feature type="domain" description="Thioredoxin-like fold" evidence="9">
    <location>
        <begin position="120"/>
        <end position="251"/>
    </location>
</feature>
<dbReference type="OrthoDB" id="12976at2"/>
<keyword evidence="6 7" id="KW-0676">Redox-active center</keyword>
<dbReference type="InterPro" id="IPR009094">
    <property type="entry name" value="DiS-bond_isomerase_DsbC/G_N_sf"/>
</dbReference>
<organism evidence="10 11">
    <name type="scientific">Bermanella marisrubri</name>
    <dbReference type="NCBI Taxonomy" id="207949"/>
    <lineage>
        <taxon>Bacteria</taxon>
        <taxon>Pseudomonadati</taxon>
        <taxon>Pseudomonadota</taxon>
        <taxon>Gammaproteobacteria</taxon>
        <taxon>Oceanospirillales</taxon>
        <taxon>Oceanospirillaceae</taxon>
        <taxon>Bermanella</taxon>
    </lineage>
</organism>